<evidence type="ECO:0000313" key="1">
    <source>
        <dbReference type="EMBL" id="KAJ0178609.1"/>
    </source>
</evidence>
<comment type="caution">
    <text evidence="1">The sequence shown here is derived from an EMBL/GenBank/DDBJ whole genome shotgun (WGS) entry which is preliminary data.</text>
</comment>
<accession>A0ACC1D3V0</accession>
<proteinExistence type="predicted"/>
<organism evidence="1 2">
    <name type="scientific">Dendrolimus kikuchii</name>
    <dbReference type="NCBI Taxonomy" id="765133"/>
    <lineage>
        <taxon>Eukaryota</taxon>
        <taxon>Metazoa</taxon>
        <taxon>Ecdysozoa</taxon>
        <taxon>Arthropoda</taxon>
        <taxon>Hexapoda</taxon>
        <taxon>Insecta</taxon>
        <taxon>Pterygota</taxon>
        <taxon>Neoptera</taxon>
        <taxon>Endopterygota</taxon>
        <taxon>Lepidoptera</taxon>
        <taxon>Glossata</taxon>
        <taxon>Ditrysia</taxon>
        <taxon>Bombycoidea</taxon>
        <taxon>Lasiocampidae</taxon>
        <taxon>Dendrolimus</taxon>
    </lineage>
</organism>
<name>A0ACC1D3V0_9NEOP</name>
<gene>
    <name evidence="1" type="ORF">K1T71_005384</name>
</gene>
<protein>
    <submittedName>
        <fullName evidence="1">Uncharacterized protein</fullName>
    </submittedName>
</protein>
<dbReference type="EMBL" id="CM034395">
    <property type="protein sequence ID" value="KAJ0178609.1"/>
    <property type="molecule type" value="Genomic_DNA"/>
</dbReference>
<reference evidence="1 2" key="1">
    <citation type="journal article" date="2021" name="Front. Genet.">
        <title>Chromosome-Level Genome Assembly Reveals Significant Gene Expansion in the Toll and IMD Signaling Pathways of Dendrolimus kikuchii.</title>
        <authorList>
            <person name="Zhou J."/>
            <person name="Wu P."/>
            <person name="Xiong Z."/>
            <person name="Liu N."/>
            <person name="Zhao N."/>
            <person name="Ji M."/>
            <person name="Qiu Y."/>
            <person name="Yang B."/>
        </authorList>
    </citation>
    <scope>NUCLEOTIDE SEQUENCE [LARGE SCALE GENOMIC DNA]</scope>
    <source>
        <strain evidence="1">Ann1</strain>
    </source>
</reference>
<sequence length="320" mass="36536">MGNKRVKPTRRRTYMARQKHMMEVAIMRKKQLLAASLEGQGSPQIKEISNQPASLEVQAPPEVNEQSKQLASSEVKKSVSEVKELKKSTPKNSTGRPQGAVPLPARKITPRSCTYVTRTERLKEPGIGVKQRQKKNTQNVEKKNADKKKSNSVNKDKKTLARKKDDNLEDKLLREFLRSVLYQLKSLSKRRALLAQTRIQNILRQYCLEEMKERMQKDNPNKSVYSTPYRESEDIKDPLLLSDASPVLQYDTVCQEQSVASAIKVYTDNTKELTVLKPVTHSLNQQSSFYKAGPQCSNPDISTEVKEEINDTYCVFYNDD</sequence>
<keyword evidence="2" id="KW-1185">Reference proteome</keyword>
<dbReference type="Proteomes" id="UP000824533">
    <property type="component" value="Linkage Group LG09"/>
</dbReference>
<evidence type="ECO:0000313" key="2">
    <source>
        <dbReference type="Proteomes" id="UP000824533"/>
    </source>
</evidence>